<dbReference type="InterPro" id="IPR036901">
    <property type="entry name" value="Asp/Orn_carbamoylTrfase_sf"/>
</dbReference>
<dbReference type="AlphaFoldDB" id="A0A1F7GAY8"/>
<dbReference type="InterPro" id="IPR006130">
    <property type="entry name" value="Asp/Orn_carbamoylTrfase"/>
</dbReference>
<evidence type="ECO:0000259" key="10">
    <source>
        <dbReference type="Pfam" id="PF00185"/>
    </source>
</evidence>
<dbReference type="FunFam" id="3.40.50.1370:FF:000002">
    <property type="entry name" value="Aspartate carbamoyltransferase 2"/>
    <property type="match status" value="1"/>
</dbReference>
<dbReference type="Pfam" id="PF00185">
    <property type="entry name" value="OTCace"/>
    <property type="match status" value="1"/>
</dbReference>
<dbReference type="GO" id="GO:0004070">
    <property type="term" value="F:aspartate carbamoyltransferase activity"/>
    <property type="evidence" value="ECO:0007669"/>
    <property type="project" value="UniProtKB-UniRule"/>
</dbReference>
<comment type="pathway">
    <text evidence="1">Pyrimidine metabolism; UMP biosynthesis via de novo pathway; (S)-dihydroorotate from bicarbonate: step 2/3.</text>
</comment>
<comment type="catalytic activity">
    <reaction evidence="7">
        <text>carbamoyl phosphate + L-aspartate = N-carbamoyl-L-aspartate + phosphate + H(+)</text>
        <dbReference type="Rhea" id="RHEA:20013"/>
        <dbReference type="ChEBI" id="CHEBI:15378"/>
        <dbReference type="ChEBI" id="CHEBI:29991"/>
        <dbReference type="ChEBI" id="CHEBI:32814"/>
        <dbReference type="ChEBI" id="CHEBI:43474"/>
        <dbReference type="ChEBI" id="CHEBI:58228"/>
        <dbReference type="EC" id="2.1.3.2"/>
    </reaction>
</comment>
<dbReference type="NCBIfam" id="NF002032">
    <property type="entry name" value="PRK00856.1"/>
    <property type="match status" value="1"/>
</dbReference>
<dbReference type="EC" id="2.1.3.2" evidence="3 8"/>
<accession>A0A1F7GAY8</accession>
<dbReference type="EMBL" id="MFZG01000027">
    <property type="protein sequence ID" value="OGK16060.1"/>
    <property type="molecule type" value="Genomic_DNA"/>
</dbReference>
<name>A0A1F7GAY8_9BACT</name>
<proteinExistence type="inferred from homology"/>
<dbReference type="Proteomes" id="UP000177208">
    <property type="component" value="Unassembled WGS sequence"/>
</dbReference>
<evidence type="ECO:0000256" key="8">
    <source>
        <dbReference type="NCBIfam" id="TIGR00670"/>
    </source>
</evidence>
<evidence type="ECO:0000256" key="5">
    <source>
        <dbReference type="ARBA" id="ARBA00022975"/>
    </source>
</evidence>
<evidence type="ECO:0000256" key="9">
    <source>
        <dbReference type="RuleBase" id="RU003634"/>
    </source>
</evidence>
<sequence length="315" mass="35526">MNKNPFFGRDILSSEQYSKENLEILVSVSREMKSIVENVGSTDILKGKVMTALFYEPSSRTFASFIAAMQRLGGSFIPLQGMTYSSVTKGENLEDTVRTFACYSDVIVQRHPEVGSAKRSAAASTVPIINAGDGVGEHPTQALLDYFTIIERFRKIDGLSITMVGDLLNGRTIHSLIKLVSLYKSVKINLVSPDILKLPSEILKKIKKRRVKVNEMDRLDGIVAKSDVVYVTRVQKERFTDLNLYEKLKHYYIITPQLLKKAKKTTIVMHPLPRVGEIESAVDDDPRAVYIKDQMRNGMYTRMALLSLVLQKNKF</sequence>
<dbReference type="GO" id="GO:0006520">
    <property type="term" value="P:amino acid metabolic process"/>
    <property type="evidence" value="ECO:0007669"/>
    <property type="project" value="InterPro"/>
</dbReference>
<dbReference type="GO" id="GO:0006207">
    <property type="term" value="P:'de novo' pyrimidine nucleobase biosynthetic process"/>
    <property type="evidence" value="ECO:0007669"/>
    <property type="project" value="InterPro"/>
</dbReference>
<dbReference type="SUPFAM" id="SSF53671">
    <property type="entry name" value="Aspartate/ornithine carbamoyltransferase"/>
    <property type="match status" value="1"/>
</dbReference>
<gene>
    <name evidence="12" type="ORF">A2774_01660</name>
</gene>
<dbReference type="PRINTS" id="PR00101">
    <property type="entry name" value="ATCASE"/>
</dbReference>
<dbReference type="PANTHER" id="PTHR45753:SF6">
    <property type="entry name" value="ASPARTATE CARBAMOYLTRANSFERASE"/>
    <property type="match status" value="1"/>
</dbReference>
<evidence type="ECO:0000259" key="11">
    <source>
        <dbReference type="Pfam" id="PF02729"/>
    </source>
</evidence>
<keyword evidence="5" id="KW-0665">Pyrimidine biosynthesis</keyword>
<keyword evidence="4 9" id="KW-0808">Transferase</keyword>
<dbReference type="PANTHER" id="PTHR45753">
    <property type="entry name" value="ORNITHINE CARBAMOYLTRANSFERASE, MITOCHONDRIAL"/>
    <property type="match status" value="1"/>
</dbReference>
<evidence type="ECO:0000256" key="3">
    <source>
        <dbReference type="ARBA" id="ARBA00013008"/>
    </source>
</evidence>
<dbReference type="Gene3D" id="3.40.50.1370">
    <property type="entry name" value="Aspartate/ornithine carbamoyltransferase"/>
    <property type="match status" value="2"/>
</dbReference>
<evidence type="ECO:0000256" key="4">
    <source>
        <dbReference type="ARBA" id="ARBA00022679"/>
    </source>
</evidence>
<comment type="function">
    <text evidence="6">Catalyzes the condensation of carbamoyl phosphate and aspartate to form carbamoyl aspartate and inorganic phosphate, the committed step in the de novo pyrimidine nucleotide biosynthesis pathway.</text>
</comment>
<dbReference type="NCBIfam" id="TIGR00670">
    <property type="entry name" value="asp_carb_tr"/>
    <property type="match status" value="1"/>
</dbReference>
<evidence type="ECO:0000256" key="7">
    <source>
        <dbReference type="ARBA" id="ARBA00048859"/>
    </source>
</evidence>
<dbReference type="InterPro" id="IPR006132">
    <property type="entry name" value="Asp/Orn_carbamoyltranf_P-bd"/>
</dbReference>
<dbReference type="GO" id="GO:0044205">
    <property type="term" value="P:'de novo' UMP biosynthetic process"/>
    <property type="evidence" value="ECO:0007669"/>
    <property type="project" value="UniProtKB-UniPathway"/>
</dbReference>
<dbReference type="Pfam" id="PF02729">
    <property type="entry name" value="OTCace_N"/>
    <property type="match status" value="1"/>
</dbReference>
<reference evidence="12 13" key="1">
    <citation type="journal article" date="2016" name="Nat. Commun.">
        <title>Thousands of microbial genomes shed light on interconnected biogeochemical processes in an aquifer system.</title>
        <authorList>
            <person name="Anantharaman K."/>
            <person name="Brown C.T."/>
            <person name="Hug L.A."/>
            <person name="Sharon I."/>
            <person name="Castelle C.J."/>
            <person name="Probst A.J."/>
            <person name="Thomas B.C."/>
            <person name="Singh A."/>
            <person name="Wilkins M.J."/>
            <person name="Karaoz U."/>
            <person name="Brodie E.L."/>
            <person name="Williams K.H."/>
            <person name="Hubbard S.S."/>
            <person name="Banfield J.F."/>
        </authorList>
    </citation>
    <scope>NUCLEOTIDE SEQUENCE [LARGE SCALE GENOMIC DNA]</scope>
</reference>
<comment type="caution">
    <text evidence="12">The sequence shown here is derived from an EMBL/GenBank/DDBJ whole genome shotgun (WGS) entry which is preliminary data.</text>
</comment>
<protein>
    <recommendedName>
        <fullName evidence="3 8">Aspartate carbamoyltransferase</fullName>
        <ecNumber evidence="3 8">2.1.3.2</ecNumber>
    </recommendedName>
</protein>
<evidence type="ECO:0000256" key="6">
    <source>
        <dbReference type="ARBA" id="ARBA00043884"/>
    </source>
</evidence>
<evidence type="ECO:0000313" key="12">
    <source>
        <dbReference type="EMBL" id="OGK16060.1"/>
    </source>
</evidence>
<evidence type="ECO:0000256" key="2">
    <source>
        <dbReference type="ARBA" id="ARBA00008896"/>
    </source>
</evidence>
<organism evidence="12 13">
    <name type="scientific">Candidatus Roizmanbacteria bacterium RIFCSPHIGHO2_01_FULL_39_12c</name>
    <dbReference type="NCBI Taxonomy" id="1802031"/>
    <lineage>
        <taxon>Bacteria</taxon>
        <taxon>Candidatus Roizmaniibacteriota</taxon>
    </lineage>
</organism>
<dbReference type="InterPro" id="IPR006131">
    <property type="entry name" value="Asp_carbamoyltransf_Asp/Orn-bd"/>
</dbReference>
<evidence type="ECO:0000313" key="13">
    <source>
        <dbReference type="Proteomes" id="UP000177208"/>
    </source>
</evidence>
<feature type="domain" description="Aspartate/ornithine carbamoyltransferase Asp/Orn-binding" evidence="10">
    <location>
        <begin position="157"/>
        <end position="308"/>
    </location>
</feature>
<dbReference type="UniPathway" id="UPA00070">
    <property type="reaction ID" value="UER00116"/>
</dbReference>
<evidence type="ECO:0000256" key="1">
    <source>
        <dbReference type="ARBA" id="ARBA00004852"/>
    </source>
</evidence>
<dbReference type="PRINTS" id="PR00100">
    <property type="entry name" value="AOTCASE"/>
</dbReference>
<feature type="domain" description="Aspartate/ornithine carbamoyltransferase carbamoyl-P binding" evidence="11">
    <location>
        <begin position="9"/>
        <end position="151"/>
    </location>
</feature>
<dbReference type="InterPro" id="IPR002082">
    <property type="entry name" value="Asp_carbamoyltransf"/>
</dbReference>
<comment type="similarity">
    <text evidence="2">Belongs to the aspartate/ornithine carbamoyltransferase superfamily. ATCase family.</text>
</comment>
<dbReference type="GO" id="GO:0016597">
    <property type="term" value="F:amino acid binding"/>
    <property type="evidence" value="ECO:0007669"/>
    <property type="project" value="InterPro"/>
</dbReference>